<keyword evidence="2" id="KW-1185">Reference proteome</keyword>
<name>A0A1I7NEU5_9HYPH</name>
<evidence type="ECO:0000313" key="1">
    <source>
        <dbReference type="EMBL" id="SFV33185.1"/>
    </source>
</evidence>
<dbReference type="RefSeq" id="WP_177228103.1">
    <property type="nucleotide sequence ID" value="NZ_FPCH01000002.1"/>
</dbReference>
<dbReference type="STRING" id="51670.SAMN04488557_1869"/>
<dbReference type="EMBL" id="FPCH01000002">
    <property type="protein sequence ID" value="SFV33185.1"/>
    <property type="molecule type" value="Genomic_DNA"/>
</dbReference>
<organism evidence="1 2">
    <name type="scientific">Hyphomicrobium facile</name>
    <dbReference type="NCBI Taxonomy" id="51670"/>
    <lineage>
        <taxon>Bacteria</taxon>
        <taxon>Pseudomonadati</taxon>
        <taxon>Pseudomonadota</taxon>
        <taxon>Alphaproteobacteria</taxon>
        <taxon>Hyphomicrobiales</taxon>
        <taxon>Hyphomicrobiaceae</taxon>
        <taxon>Hyphomicrobium</taxon>
    </lineage>
</organism>
<evidence type="ECO:0000313" key="2">
    <source>
        <dbReference type="Proteomes" id="UP000199423"/>
    </source>
</evidence>
<dbReference type="AlphaFoldDB" id="A0A1I7NEU5"/>
<protein>
    <submittedName>
        <fullName evidence="1">Uncharacterized protein</fullName>
    </submittedName>
</protein>
<dbReference type="Proteomes" id="UP000199423">
    <property type="component" value="Unassembled WGS sequence"/>
</dbReference>
<reference evidence="2" key="1">
    <citation type="submission" date="2016-10" db="EMBL/GenBank/DDBJ databases">
        <authorList>
            <person name="Varghese N."/>
            <person name="Submissions S."/>
        </authorList>
    </citation>
    <scope>NUCLEOTIDE SEQUENCE [LARGE SCALE GENOMIC DNA]</scope>
    <source>
        <strain evidence="2">DSM 1565</strain>
    </source>
</reference>
<sequence>MVEVKDTLGLWERSLIAWPDGRKDTRTFVAWLQGPSLFADLRQPHNPPSFDDVACLDDLQPDHFKWLARQEGFAGRFASAGDAFEWHRMMDYQCASDIADAGYLSFSDGVLVERGRDIPYIEHWHQTSPSTRPHFAARMQDQMGIEGFLVQVGDVFMYARNRAVALPRGGSLVDLVSGCSPEEARTLLDCEISLGRVCGGSWLIGRSSLPFRVNADLAPSFSIDGESIAIADITGAGKASVRNWKIVELEVDAQQQNSATHRTGSSGLTIRSCSLPPTISFRDDDQVSYPTDLRGKR</sequence>
<proteinExistence type="predicted"/>
<accession>A0A1I7NEU5</accession>
<gene>
    <name evidence="1" type="ORF">SAMN04488557_1869</name>
</gene>